<gene>
    <name evidence="1" type="ORF">OCTVUL_1B004383</name>
</gene>
<dbReference type="AlphaFoldDB" id="A0AA36BC87"/>
<sequence length="72" mass="7517">MKRAEENRDVTSHASVSVPVLALGDLLEVGGGDDSGDVGVGIRVGVIVCGFLAKVKGSGDRYAWLTTMLRVD</sequence>
<organism evidence="1 2">
    <name type="scientific">Octopus vulgaris</name>
    <name type="common">Common octopus</name>
    <dbReference type="NCBI Taxonomy" id="6645"/>
    <lineage>
        <taxon>Eukaryota</taxon>
        <taxon>Metazoa</taxon>
        <taxon>Spiralia</taxon>
        <taxon>Lophotrochozoa</taxon>
        <taxon>Mollusca</taxon>
        <taxon>Cephalopoda</taxon>
        <taxon>Coleoidea</taxon>
        <taxon>Octopodiformes</taxon>
        <taxon>Octopoda</taxon>
        <taxon>Incirrata</taxon>
        <taxon>Octopodidae</taxon>
        <taxon>Octopus</taxon>
    </lineage>
</organism>
<evidence type="ECO:0000313" key="1">
    <source>
        <dbReference type="EMBL" id="CAI9730931.1"/>
    </source>
</evidence>
<proteinExistence type="predicted"/>
<accession>A0AA36BC87</accession>
<reference evidence="1" key="1">
    <citation type="submission" date="2023-08" db="EMBL/GenBank/DDBJ databases">
        <authorList>
            <person name="Alioto T."/>
            <person name="Alioto T."/>
            <person name="Gomez Garrido J."/>
        </authorList>
    </citation>
    <scope>NUCLEOTIDE SEQUENCE</scope>
</reference>
<dbReference type="Proteomes" id="UP001162480">
    <property type="component" value="Chromosome 12"/>
</dbReference>
<keyword evidence="2" id="KW-1185">Reference proteome</keyword>
<dbReference type="EMBL" id="OX597825">
    <property type="protein sequence ID" value="CAI9730931.1"/>
    <property type="molecule type" value="Genomic_DNA"/>
</dbReference>
<name>A0AA36BC87_OCTVU</name>
<evidence type="ECO:0000313" key="2">
    <source>
        <dbReference type="Proteomes" id="UP001162480"/>
    </source>
</evidence>
<protein>
    <submittedName>
        <fullName evidence="1">Uncharacterized protein</fullName>
    </submittedName>
</protein>